<sequence length="164" mass="17562">MGTIAAASVASHFLKRRDSVALVTYGSKMDYLGPETGDKQNFKILSNLASVSASGSMPLQAVTNALTSRISRGSPVFIISSLEGDGTTLPAIRSLAGRGHEVIVLSPSSIDLERLVSRIPRLSYEVLKLERQNRLTAISGYGAKVIDWMPDVELSQALMQVKGS</sequence>
<evidence type="ECO:0000313" key="1">
    <source>
        <dbReference type="EMBL" id="ANV81033.1"/>
    </source>
</evidence>
<proteinExistence type="predicted"/>
<dbReference type="EMBL" id="KP211916">
    <property type="protein sequence ID" value="ANV81033.1"/>
    <property type="molecule type" value="Genomic_DNA"/>
</dbReference>
<reference evidence="1" key="2">
    <citation type="journal article" date="2015" name="ISME J.">
        <title>A new class of marine Euryarchaeota group II from the Mediterranean deep chlorophyll maximum.</title>
        <authorList>
            <person name="Martin-Cuadrado A.B."/>
            <person name="Garcia-Heredia I."/>
            <person name="Molto A.G."/>
            <person name="Lopez-Ubeda R."/>
            <person name="Kimes N."/>
            <person name="Lopez-Garcia P."/>
            <person name="Moreira D."/>
            <person name="Rodriguez-Valera F."/>
        </authorList>
    </citation>
    <scope>NUCLEOTIDE SEQUENCE</scope>
</reference>
<reference evidence="1" key="1">
    <citation type="submission" date="2014-11" db="EMBL/GenBank/DDBJ databases">
        <authorList>
            <person name="Zhu J."/>
            <person name="Qi W."/>
            <person name="Song R."/>
        </authorList>
    </citation>
    <scope>NUCLEOTIDE SEQUENCE</scope>
</reference>
<accession>A0A1B1TFI1</accession>
<dbReference type="PANTHER" id="PTHR33608:SF6">
    <property type="entry name" value="BLL2464 PROTEIN"/>
    <property type="match status" value="1"/>
</dbReference>
<protein>
    <recommendedName>
        <fullName evidence="2">VWFA domain-containing protein</fullName>
    </recommendedName>
</protein>
<organism evidence="1">
    <name type="scientific">uncultured Poseidoniia archaeon</name>
    <dbReference type="NCBI Taxonomy" id="1697135"/>
    <lineage>
        <taxon>Archaea</taxon>
        <taxon>Methanobacteriati</taxon>
        <taxon>Thermoplasmatota</taxon>
        <taxon>Candidatus Poseidoniia</taxon>
        <taxon>environmental samples</taxon>
    </lineage>
</organism>
<dbReference type="AlphaFoldDB" id="A0A1B1TFI1"/>
<evidence type="ECO:0008006" key="2">
    <source>
        <dbReference type="Google" id="ProtNLM"/>
    </source>
</evidence>
<name>A0A1B1TFI1_9ARCH</name>
<dbReference type="PANTHER" id="PTHR33608">
    <property type="entry name" value="BLL2464 PROTEIN"/>
    <property type="match status" value="1"/>
</dbReference>